<reference evidence="1" key="1">
    <citation type="submission" date="2014-09" db="EMBL/GenBank/DDBJ databases">
        <authorList>
            <person name="Magalhaes I.L.F."/>
            <person name="Oliveira U."/>
            <person name="Santos F.R."/>
            <person name="Vidigal T.H.D.A."/>
            <person name="Brescovit A.D."/>
            <person name="Santos A.J."/>
        </authorList>
    </citation>
    <scope>NUCLEOTIDE SEQUENCE</scope>
    <source>
        <tissue evidence="1">Shoot tissue taken approximately 20 cm above the soil surface</tissue>
    </source>
</reference>
<protein>
    <submittedName>
        <fullName evidence="1">Uncharacterized protein</fullName>
    </submittedName>
</protein>
<name>A0A0A9HKS2_ARUDO</name>
<accession>A0A0A9HKS2</accession>
<sequence>MGEHPDPSSGTVHEIPLVSLRHEISFTCFLTQTHTSVISKNNHHKHTRLQGR</sequence>
<evidence type="ECO:0000313" key="1">
    <source>
        <dbReference type="EMBL" id="JAE37750.1"/>
    </source>
</evidence>
<organism evidence="1">
    <name type="scientific">Arundo donax</name>
    <name type="common">Giant reed</name>
    <name type="synonym">Donax arundinaceus</name>
    <dbReference type="NCBI Taxonomy" id="35708"/>
    <lineage>
        <taxon>Eukaryota</taxon>
        <taxon>Viridiplantae</taxon>
        <taxon>Streptophyta</taxon>
        <taxon>Embryophyta</taxon>
        <taxon>Tracheophyta</taxon>
        <taxon>Spermatophyta</taxon>
        <taxon>Magnoliopsida</taxon>
        <taxon>Liliopsida</taxon>
        <taxon>Poales</taxon>
        <taxon>Poaceae</taxon>
        <taxon>PACMAD clade</taxon>
        <taxon>Arundinoideae</taxon>
        <taxon>Arundineae</taxon>
        <taxon>Arundo</taxon>
    </lineage>
</organism>
<dbReference type="AlphaFoldDB" id="A0A0A9HKS2"/>
<dbReference type="EMBL" id="GBRH01160146">
    <property type="protein sequence ID" value="JAE37750.1"/>
    <property type="molecule type" value="Transcribed_RNA"/>
</dbReference>
<reference evidence="1" key="2">
    <citation type="journal article" date="2015" name="Data Brief">
        <title>Shoot transcriptome of the giant reed, Arundo donax.</title>
        <authorList>
            <person name="Barrero R.A."/>
            <person name="Guerrero F.D."/>
            <person name="Moolhuijzen P."/>
            <person name="Goolsby J.A."/>
            <person name="Tidwell J."/>
            <person name="Bellgard S.E."/>
            <person name="Bellgard M.I."/>
        </authorList>
    </citation>
    <scope>NUCLEOTIDE SEQUENCE</scope>
    <source>
        <tissue evidence="1">Shoot tissue taken approximately 20 cm above the soil surface</tissue>
    </source>
</reference>
<proteinExistence type="predicted"/>